<protein>
    <recommendedName>
        <fullName evidence="4">Thymidylate kinase-like domain-containing protein</fullName>
    </recommendedName>
</protein>
<dbReference type="PANTHER" id="PTHR10344:SF4">
    <property type="entry name" value="UMP-CMP KINASE 2, MITOCHONDRIAL"/>
    <property type="match status" value="1"/>
</dbReference>
<dbReference type="AlphaFoldDB" id="A0A4P2VGI5"/>
<dbReference type="KEGG" id="ccai:NAS2_1613"/>
<evidence type="ECO:0000313" key="6">
    <source>
        <dbReference type="Proteomes" id="UP000509448"/>
    </source>
</evidence>
<reference evidence="5 6" key="1">
    <citation type="journal article" date="2019" name="ISME J.">
        <title>Isolation and characterization of a thermophilic sulfur- and iron-reducing thaumarchaeote from a terrestrial acidic hot spring.</title>
        <authorList>
            <person name="Kato S."/>
            <person name="Itoh T."/>
            <person name="Yuki M."/>
            <person name="Nagamori M."/>
            <person name="Ohnishi M."/>
            <person name="Uematsu K."/>
            <person name="Suzuki K."/>
            <person name="Takashina T."/>
            <person name="Ohkuma M."/>
        </authorList>
    </citation>
    <scope>NUCLEOTIDE SEQUENCE [LARGE SCALE GENOMIC DNA]</scope>
    <source>
        <strain evidence="5 6">NAS-02</strain>
    </source>
</reference>
<name>A0A4P2VGI5_9ARCH</name>
<organism evidence="5 6">
    <name type="scientific">Conexivisphaera calida</name>
    <dbReference type="NCBI Taxonomy" id="1874277"/>
    <lineage>
        <taxon>Archaea</taxon>
        <taxon>Nitrososphaerota</taxon>
        <taxon>Conexivisphaeria</taxon>
        <taxon>Conexivisphaerales</taxon>
        <taxon>Conexivisphaeraceae</taxon>
        <taxon>Conexivisphaera</taxon>
    </lineage>
</organism>
<dbReference type="GO" id="GO:0004798">
    <property type="term" value="F:dTMP kinase activity"/>
    <property type="evidence" value="ECO:0007669"/>
    <property type="project" value="TreeGrafter"/>
</dbReference>
<dbReference type="Gene3D" id="3.40.50.300">
    <property type="entry name" value="P-loop containing nucleotide triphosphate hydrolases"/>
    <property type="match status" value="1"/>
</dbReference>
<dbReference type="GO" id="GO:0005737">
    <property type="term" value="C:cytoplasm"/>
    <property type="evidence" value="ECO:0007669"/>
    <property type="project" value="TreeGrafter"/>
</dbReference>
<dbReference type="EMBL" id="AP018732">
    <property type="protein sequence ID" value="BBE42987.1"/>
    <property type="molecule type" value="Genomic_DNA"/>
</dbReference>
<dbReference type="SUPFAM" id="SSF52540">
    <property type="entry name" value="P-loop containing nucleoside triphosphate hydrolases"/>
    <property type="match status" value="1"/>
</dbReference>
<keyword evidence="3" id="KW-0067">ATP-binding</keyword>
<dbReference type="InterPro" id="IPR027417">
    <property type="entry name" value="P-loop_NTPase"/>
</dbReference>
<evidence type="ECO:0000313" key="5">
    <source>
        <dbReference type="EMBL" id="BBE42987.1"/>
    </source>
</evidence>
<evidence type="ECO:0000256" key="2">
    <source>
        <dbReference type="ARBA" id="ARBA00022741"/>
    </source>
</evidence>
<evidence type="ECO:0000259" key="4">
    <source>
        <dbReference type="Pfam" id="PF02223"/>
    </source>
</evidence>
<sequence length="272" mass="29857">MENMTSICRIDADSLEHVLGLVERGDPRAVGAAADLGARPGVELSLASSLAISDVRRKSGLFIVVTGIDKSGKETHVFNPTHLPGVRPLVKVLSELGYETMGVHQPEYDLQSGQLIRSYLGLRGDCEISGKLPASIAWVLWSLNRALVNYPAVTWLSDGTRAVVAKRWSESNLAYHVTQGVDPARILSVESRFMQPDLFLVLDLDPDAATRRIGGIGDSFESRRQLLSAAREILGNLERYFPGSNVIRVDASRDPASVSRDLERGVREFLHR</sequence>
<dbReference type="InterPro" id="IPR039430">
    <property type="entry name" value="Thymidylate_kin-like_dom"/>
</dbReference>
<dbReference type="Pfam" id="PF02223">
    <property type="entry name" value="Thymidylate_kin"/>
    <property type="match status" value="1"/>
</dbReference>
<keyword evidence="2" id="KW-0547">Nucleotide-binding</keyword>
<dbReference type="GO" id="GO:0005524">
    <property type="term" value="F:ATP binding"/>
    <property type="evidence" value="ECO:0007669"/>
    <property type="project" value="UniProtKB-KW"/>
</dbReference>
<dbReference type="GO" id="GO:0006227">
    <property type="term" value="P:dUDP biosynthetic process"/>
    <property type="evidence" value="ECO:0007669"/>
    <property type="project" value="TreeGrafter"/>
</dbReference>
<gene>
    <name evidence="5" type="ORF">NAS2_1613</name>
</gene>
<feature type="domain" description="Thymidylate kinase-like" evidence="4">
    <location>
        <begin position="67"/>
        <end position="259"/>
    </location>
</feature>
<dbReference type="GO" id="GO:0006233">
    <property type="term" value="P:dTDP biosynthetic process"/>
    <property type="evidence" value="ECO:0007669"/>
    <property type="project" value="TreeGrafter"/>
</dbReference>
<evidence type="ECO:0000256" key="1">
    <source>
        <dbReference type="ARBA" id="ARBA00009776"/>
    </source>
</evidence>
<evidence type="ECO:0000256" key="3">
    <source>
        <dbReference type="ARBA" id="ARBA00022840"/>
    </source>
</evidence>
<keyword evidence="6" id="KW-1185">Reference proteome</keyword>
<comment type="similarity">
    <text evidence="1">Belongs to the thymidylate kinase family.</text>
</comment>
<proteinExistence type="inferred from homology"/>
<accession>A0A4P2VGI5</accession>
<dbReference type="PANTHER" id="PTHR10344">
    <property type="entry name" value="THYMIDYLATE KINASE"/>
    <property type="match status" value="1"/>
</dbReference>
<dbReference type="Proteomes" id="UP000509448">
    <property type="component" value="Chromosome"/>
</dbReference>
<dbReference type="GO" id="GO:0006235">
    <property type="term" value="P:dTTP biosynthetic process"/>
    <property type="evidence" value="ECO:0007669"/>
    <property type="project" value="TreeGrafter"/>
</dbReference>